<dbReference type="InterPro" id="IPR037914">
    <property type="entry name" value="SpoVT-AbrB_sf"/>
</dbReference>
<dbReference type="EMBL" id="PRLG01000015">
    <property type="protein sequence ID" value="PYY29773.1"/>
    <property type="molecule type" value="Genomic_DNA"/>
</dbReference>
<keyword evidence="1" id="KW-0238">DNA-binding</keyword>
<evidence type="ECO:0000259" key="2">
    <source>
        <dbReference type="PROSITE" id="PS51740"/>
    </source>
</evidence>
<dbReference type="InterPro" id="IPR052731">
    <property type="entry name" value="B_subtilis_Trans_State_Reg"/>
</dbReference>
<comment type="caution">
    <text evidence="3">The sequence shown here is derived from an EMBL/GenBank/DDBJ whole genome shotgun (WGS) entry which is preliminary data.</text>
</comment>
<accession>A0A2W0C9T0</accession>
<dbReference type="PROSITE" id="PS51740">
    <property type="entry name" value="SPOVT_ABRB"/>
    <property type="match status" value="1"/>
</dbReference>
<sequence>MDKGKNVGMVRKVDGLGRIVLPIELRRSLEIELGDPVEYFADDSRLIIRKYRTYECMFCSSTEQLTYFKEYFICSSCTKDASNNGVEHEWEQPMDVIHDTETVSKPALVEMRKTRSKDTAHKLAKIMNDHPHSSQKQWAVLLV</sequence>
<protein>
    <submittedName>
        <fullName evidence="3">Regulators of stationary-sporulation gene expression</fullName>
    </submittedName>
</protein>
<dbReference type="RefSeq" id="WP_258377625.1">
    <property type="nucleotide sequence ID" value="NZ_PRLG01000015.1"/>
</dbReference>
<dbReference type="PANTHER" id="PTHR36432">
    <property type="match status" value="1"/>
</dbReference>
<dbReference type="Proteomes" id="UP000247459">
    <property type="component" value="Unassembled WGS sequence"/>
</dbReference>
<dbReference type="InterPro" id="IPR007159">
    <property type="entry name" value="SpoVT-AbrB_dom"/>
</dbReference>
<reference evidence="3 4" key="1">
    <citation type="submission" date="2018-01" db="EMBL/GenBank/DDBJ databases">
        <title>Genome sequence of the PGP bacterium Paenibacillus illinoisensis E3.</title>
        <authorList>
            <person name="Rolli E."/>
            <person name="Marasco R."/>
            <person name="Bessem C."/>
            <person name="Michoud G."/>
            <person name="Gaiarsa S."/>
            <person name="Borin S."/>
            <person name="Daffonchio D."/>
        </authorList>
    </citation>
    <scope>NUCLEOTIDE SEQUENCE [LARGE SCALE GENOMIC DNA]</scope>
    <source>
        <strain evidence="3 4">E3</strain>
    </source>
</reference>
<dbReference type="Pfam" id="PF04014">
    <property type="entry name" value="MazE_antitoxin"/>
    <property type="match status" value="1"/>
</dbReference>
<dbReference type="Gene3D" id="2.10.260.10">
    <property type="match status" value="1"/>
</dbReference>
<proteinExistence type="predicted"/>
<evidence type="ECO:0000256" key="1">
    <source>
        <dbReference type="PROSITE-ProRule" id="PRU01076"/>
    </source>
</evidence>
<evidence type="ECO:0000313" key="3">
    <source>
        <dbReference type="EMBL" id="PYY29773.1"/>
    </source>
</evidence>
<dbReference type="AlphaFoldDB" id="A0A2W0C9T0"/>
<name>A0A2W0C9T0_9BACL</name>
<dbReference type="GO" id="GO:0003677">
    <property type="term" value="F:DNA binding"/>
    <property type="evidence" value="ECO:0007669"/>
    <property type="project" value="UniProtKB-UniRule"/>
</dbReference>
<organism evidence="3 4">
    <name type="scientific">Paenibacillus illinoisensis</name>
    <dbReference type="NCBI Taxonomy" id="59845"/>
    <lineage>
        <taxon>Bacteria</taxon>
        <taxon>Bacillati</taxon>
        <taxon>Bacillota</taxon>
        <taxon>Bacilli</taxon>
        <taxon>Bacillales</taxon>
        <taxon>Paenibacillaceae</taxon>
        <taxon>Paenibacillus</taxon>
    </lineage>
</organism>
<dbReference type="SUPFAM" id="SSF89447">
    <property type="entry name" value="AbrB/MazE/MraZ-like"/>
    <property type="match status" value="1"/>
</dbReference>
<evidence type="ECO:0000313" key="4">
    <source>
        <dbReference type="Proteomes" id="UP000247459"/>
    </source>
</evidence>
<dbReference type="PANTHER" id="PTHR36432:SF4">
    <property type="entry name" value="TRANSITION STATE REGULATOR ABH-RELATED"/>
    <property type="match status" value="1"/>
</dbReference>
<dbReference type="SMART" id="SM00966">
    <property type="entry name" value="SpoVT_AbrB"/>
    <property type="match status" value="1"/>
</dbReference>
<feature type="domain" description="SpoVT-AbrB" evidence="2">
    <location>
        <begin position="8"/>
        <end position="53"/>
    </location>
</feature>
<gene>
    <name evidence="3" type="ORF">PIL02S_01973</name>
</gene>